<name>A0ABT5DDP6_9BACT</name>
<evidence type="ECO:0000313" key="2">
    <source>
        <dbReference type="EMBL" id="MDC0711805.1"/>
    </source>
</evidence>
<dbReference type="RefSeq" id="WP_272141797.1">
    <property type="nucleotide sequence ID" value="NZ_JAQNDM010000002.1"/>
</dbReference>
<comment type="caution">
    <text evidence="2">The sequence shown here is derived from an EMBL/GenBank/DDBJ whole genome shotgun (WGS) entry which is preliminary data.</text>
</comment>
<feature type="chain" id="PRO_5046193048" evidence="1">
    <location>
        <begin position="28"/>
        <end position="85"/>
    </location>
</feature>
<feature type="signal peptide" evidence="1">
    <location>
        <begin position="1"/>
        <end position="27"/>
    </location>
</feature>
<gene>
    <name evidence="2" type="ORF">POL68_25270</name>
</gene>
<accession>A0ABT5DDP6</accession>
<proteinExistence type="predicted"/>
<reference evidence="2 3" key="1">
    <citation type="submission" date="2022-11" db="EMBL/GenBank/DDBJ databases">
        <title>Minimal conservation of predation-associated metabolite biosynthetic gene clusters underscores biosynthetic potential of Myxococcota including descriptions for ten novel species: Archangium lansinium sp. nov., Myxococcus landrumus sp. nov., Nannocystis bai.</title>
        <authorList>
            <person name="Ahearne A."/>
            <person name="Stevens C."/>
            <person name="Dowd S."/>
        </authorList>
    </citation>
    <scope>NUCLEOTIDE SEQUENCE [LARGE SCALE GENOMIC DNA]</scope>
    <source>
        <strain evidence="2 3">NCWAL01</strain>
    </source>
</reference>
<sequence>MRIQTRIQTLAWSFSAGLALFTAPALAEDRRREPSSCQERCDDESQRCRDICQKYAGGGSDECFKSCEKEQKQCTRQCKDAPQRK</sequence>
<evidence type="ECO:0000256" key="1">
    <source>
        <dbReference type="SAM" id="SignalP"/>
    </source>
</evidence>
<dbReference type="Proteomes" id="UP001221838">
    <property type="component" value="Unassembled WGS sequence"/>
</dbReference>
<keyword evidence="1" id="KW-0732">Signal</keyword>
<evidence type="ECO:0000313" key="3">
    <source>
        <dbReference type="Proteomes" id="UP001221838"/>
    </source>
</evidence>
<protein>
    <submittedName>
        <fullName evidence="2">Uncharacterized protein</fullName>
    </submittedName>
</protein>
<dbReference type="EMBL" id="JAQNDM010000002">
    <property type="protein sequence ID" value="MDC0711805.1"/>
    <property type="molecule type" value="Genomic_DNA"/>
</dbReference>
<organism evidence="2 3">
    <name type="scientific">Stigmatella ashevillensis</name>
    <dbReference type="NCBI Taxonomy" id="2995309"/>
    <lineage>
        <taxon>Bacteria</taxon>
        <taxon>Pseudomonadati</taxon>
        <taxon>Myxococcota</taxon>
        <taxon>Myxococcia</taxon>
        <taxon>Myxococcales</taxon>
        <taxon>Cystobacterineae</taxon>
        <taxon>Archangiaceae</taxon>
        <taxon>Stigmatella</taxon>
    </lineage>
</organism>
<keyword evidence="3" id="KW-1185">Reference proteome</keyword>